<evidence type="ECO:0000259" key="2">
    <source>
        <dbReference type="Pfam" id="PF04194"/>
    </source>
</evidence>
<dbReference type="PANTHER" id="PTHR46421:SF1">
    <property type="entry name" value="PROGRAMMED CELL DEATH PROTEIN 2-LIKE"/>
    <property type="match status" value="1"/>
</dbReference>
<protein>
    <recommendedName>
        <fullName evidence="2">Programmed cell death protein 2 C-terminal domain-containing protein</fullName>
    </recommendedName>
</protein>
<dbReference type="Proteomes" id="UP001374579">
    <property type="component" value="Unassembled WGS sequence"/>
</dbReference>
<dbReference type="Pfam" id="PF04194">
    <property type="entry name" value="PDCD2_C"/>
    <property type="match status" value="1"/>
</dbReference>
<keyword evidence="4" id="KW-1185">Reference proteome</keyword>
<dbReference type="AlphaFoldDB" id="A0AAN9AQZ4"/>
<feature type="region of interest" description="Disordered" evidence="1">
    <location>
        <begin position="95"/>
        <end position="236"/>
    </location>
</feature>
<feature type="compositionally biased region" description="Low complexity" evidence="1">
    <location>
        <begin position="106"/>
        <end position="126"/>
    </location>
</feature>
<gene>
    <name evidence="3" type="ORF">V1264_009225</name>
</gene>
<dbReference type="GO" id="GO:0005737">
    <property type="term" value="C:cytoplasm"/>
    <property type="evidence" value="ECO:0007669"/>
    <property type="project" value="InterPro"/>
</dbReference>
<proteinExistence type="predicted"/>
<evidence type="ECO:0000313" key="4">
    <source>
        <dbReference type="Proteomes" id="UP001374579"/>
    </source>
</evidence>
<evidence type="ECO:0000313" key="3">
    <source>
        <dbReference type="EMBL" id="KAK7091560.1"/>
    </source>
</evidence>
<organism evidence="3 4">
    <name type="scientific">Littorina saxatilis</name>
    <dbReference type="NCBI Taxonomy" id="31220"/>
    <lineage>
        <taxon>Eukaryota</taxon>
        <taxon>Metazoa</taxon>
        <taxon>Spiralia</taxon>
        <taxon>Lophotrochozoa</taxon>
        <taxon>Mollusca</taxon>
        <taxon>Gastropoda</taxon>
        <taxon>Caenogastropoda</taxon>
        <taxon>Littorinimorpha</taxon>
        <taxon>Littorinoidea</taxon>
        <taxon>Littorinidae</taxon>
        <taxon>Littorina</taxon>
    </lineage>
</organism>
<sequence length="464" mass="51799">MSTLLGAPERLVKENETTTWETSKIGGMPDWFQADILHPCCSRCKTELILVTQIYCPLSDSSFHRCLYVFVCPEKACSNQCHGWRVVRGQLLDKQSAKGSENGSSQDNWGQDDWGQGQDDWGQGQDDWGEGQDDWGQDDETKTDSTLQPESSIATTADRLSEMVVTDKTTSTDSTVIQSESERNPNQESNPPLPLQHSGKKTFANVVSQSNSGDNNDKNSNSDTEPAAASASKDEMFEATEGVEVEAVTIDGEGVQRMMELLALRQATETDSKDEAACGKKPRDFKRATFPAYYLEVFAESEVESDMTAHVNDLLQDYKQREGKDFAALLDDHRKGGAGAQTEQYDKTEVKHGDKLCYKFIKRVQLYPPQCVRYQWNGSPLLMSKPRGTSTVDRCQHCGSSQVFELQLVPPLIPLLKLPGETESLVEFGTVLVYTCSKSCWSDSEGWREESVILQHDPYHNILK</sequence>
<feature type="compositionally biased region" description="Acidic residues" evidence="1">
    <location>
        <begin position="127"/>
        <end position="138"/>
    </location>
</feature>
<name>A0AAN9AQZ4_9CAEN</name>
<feature type="compositionally biased region" description="Low complexity" evidence="1">
    <location>
        <begin position="164"/>
        <end position="176"/>
    </location>
</feature>
<feature type="compositionally biased region" description="Polar residues" evidence="1">
    <location>
        <begin position="144"/>
        <end position="155"/>
    </location>
</feature>
<feature type="domain" description="Programmed cell death protein 2 C-terminal" evidence="2">
    <location>
        <begin position="354"/>
        <end position="455"/>
    </location>
</feature>
<evidence type="ECO:0000256" key="1">
    <source>
        <dbReference type="SAM" id="MobiDB-lite"/>
    </source>
</evidence>
<dbReference type="InterPro" id="IPR007320">
    <property type="entry name" value="PDCD2_C"/>
</dbReference>
<dbReference type="PANTHER" id="PTHR46421">
    <property type="entry name" value="PROGRAMMED CELL DEATH PROTEIN 2-LIKE"/>
    <property type="match status" value="1"/>
</dbReference>
<comment type="caution">
    <text evidence="3">The sequence shown here is derived from an EMBL/GenBank/DDBJ whole genome shotgun (WGS) entry which is preliminary data.</text>
</comment>
<feature type="compositionally biased region" description="Low complexity" evidence="1">
    <location>
        <begin position="208"/>
        <end position="223"/>
    </location>
</feature>
<dbReference type="InterPro" id="IPR052815">
    <property type="entry name" value="PDCD2-like_regulator"/>
</dbReference>
<dbReference type="GO" id="GO:0006915">
    <property type="term" value="P:apoptotic process"/>
    <property type="evidence" value="ECO:0007669"/>
    <property type="project" value="TreeGrafter"/>
</dbReference>
<reference evidence="3 4" key="1">
    <citation type="submission" date="2024-02" db="EMBL/GenBank/DDBJ databases">
        <title>Chromosome-scale genome assembly of the rough periwinkle Littorina saxatilis.</title>
        <authorList>
            <person name="De Jode A."/>
            <person name="Faria R."/>
            <person name="Formenti G."/>
            <person name="Sims Y."/>
            <person name="Smith T.P."/>
            <person name="Tracey A."/>
            <person name="Wood J.M.D."/>
            <person name="Zagrodzka Z.B."/>
            <person name="Johannesson K."/>
            <person name="Butlin R.K."/>
            <person name="Leder E.H."/>
        </authorList>
    </citation>
    <scope>NUCLEOTIDE SEQUENCE [LARGE SCALE GENOMIC DNA]</scope>
    <source>
        <strain evidence="3">Snail1</strain>
        <tissue evidence="3">Muscle</tissue>
    </source>
</reference>
<dbReference type="EMBL" id="JBAMIC010000022">
    <property type="protein sequence ID" value="KAK7091560.1"/>
    <property type="molecule type" value="Genomic_DNA"/>
</dbReference>
<accession>A0AAN9AQZ4</accession>